<sequence length="124" mass="14262">MSKCCGIPVEPWQGEEGKRAFFRNLRRLNREYALAIADELKQLPHETLVLWGRFDPFRKPAYTEQLKSTLPNFSIAWVDAAHWITEERPDEVAEIVGRFLETQRCQSARDGLVGPTSQDKLAAF</sequence>
<accession>A0ABV7M6D9</accession>
<organism evidence="1 2">
    <name type="scientific">Modicisalibacter luteus</name>
    <dbReference type="NCBI Taxonomy" id="453962"/>
    <lineage>
        <taxon>Bacteria</taxon>
        <taxon>Pseudomonadati</taxon>
        <taxon>Pseudomonadota</taxon>
        <taxon>Gammaproteobacteria</taxon>
        <taxon>Oceanospirillales</taxon>
        <taxon>Halomonadaceae</taxon>
        <taxon>Modicisalibacter</taxon>
    </lineage>
</organism>
<protein>
    <submittedName>
        <fullName evidence="1">Alpha/beta fold hydrolase</fullName>
    </submittedName>
</protein>
<evidence type="ECO:0000313" key="2">
    <source>
        <dbReference type="Proteomes" id="UP001595640"/>
    </source>
</evidence>
<gene>
    <name evidence="1" type="ORF">ACFOEI_19060</name>
</gene>
<keyword evidence="2" id="KW-1185">Reference proteome</keyword>
<name>A0ABV7M6D9_9GAMM</name>
<dbReference type="InterPro" id="IPR029058">
    <property type="entry name" value="AB_hydrolase_fold"/>
</dbReference>
<reference evidence="2" key="1">
    <citation type="journal article" date="2019" name="Int. J. Syst. Evol. Microbiol.">
        <title>The Global Catalogue of Microorganisms (GCM) 10K type strain sequencing project: providing services to taxonomists for standard genome sequencing and annotation.</title>
        <authorList>
            <consortium name="The Broad Institute Genomics Platform"/>
            <consortium name="The Broad Institute Genome Sequencing Center for Infectious Disease"/>
            <person name="Wu L."/>
            <person name="Ma J."/>
        </authorList>
    </citation>
    <scope>NUCLEOTIDE SEQUENCE [LARGE SCALE GENOMIC DNA]</scope>
    <source>
        <strain evidence="2">KCTC 12847</strain>
    </source>
</reference>
<dbReference type="Proteomes" id="UP001595640">
    <property type="component" value="Unassembled WGS sequence"/>
</dbReference>
<keyword evidence="1" id="KW-0378">Hydrolase</keyword>
<dbReference type="EMBL" id="JBHRUH010000040">
    <property type="protein sequence ID" value="MFC3294146.1"/>
    <property type="molecule type" value="Genomic_DNA"/>
</dbReference>
<proteinExistence type="predicted"/>
<comment type="caution">
    <text evidence="1">The sequence shown here is derived from an EMBL/GenBank/DDBJ whole genome shotgun (WGS) entry which is preliminary data.</text>
</comment>
<evidence type="ECO:0000313" key="1">
    <source>
        <dbReference type="EMBL" id="MFC3294146.1"/>
    </source>
</evidence>
<dbReference type="GO" id="GO:0016787">
    <property type="term" value="F:hydrolase activity"/>
    <property type="evidence" value="ECO:0007669"/>
    <property type="project" value="UniProtKB-KW"/>
</dbReference>
<dbReference type="RefSeq" id="WP_019020129.1">
    <property type="nucleotide sequence ID" value="NZ_BMXD01000009.1"/>
</dbReference>
<dbReference type="Gene3D" id="3.40.50.1820">
    <property type="entry name" value="alpha/beta hydrolase"/>
    <property type="match status" value="1"/>
</dbReference>
<dbReference type="SUPFAM" id="SSF53474">
    <property type="entry name" value="alpha/beta-Hydrolases"/>
    <property type="match status" value="1"/>
</dbReference>